<keyword evidence="14" id="KW-1185">Reference proteome</keyword>
<dbReference type="GO" id="GO:0000981">
    <property type="term" value="F:DNA-binding transcription factor activity, RNA polymerase II-specific"/>
    <property type="evidence" value="ECO:0007669"/>
    <property type="project" value="TreeGrafter"/>
</dbReference>
<sequence>MSSTWSADSYLSVEPHSYQTYFANGYEYFVPDYAQYLPEYNVPQQCDPSISWYTPSSSSSSSSSSSASSSPPIQQAFFENDQENQNQYPPTFNEFTYSNFTQPETTIDFIDTVALCQAIRLELREQGISQVEFAKNVLNRGQGTISQILSLPKPWEELGAGRRIYVQMKNWLDKPIEERLAVAKGRKTVLGQRQNQKMVLKAEKRRRFRFEYHQKQRLESVFAANPHPSPVQIQQLARELEIDLGQVQNFFMNRRNRHGAKRMCKET</sequence>
<comment type="similarity">
    <text evidence="2 10">Belongs to the CUT homeobox family.</text>
</comment>
<evidence type="ECO:0000256" key="7">
    <source>
        <dbReference type="ARBA" id="ARBA00023242"/>
    </source>
</evidence>
<evidence type="ECO:0000259" key="11">
    <source>
        <dbReference type="PROSITE" id="PS50071"/>
    </source>
</evidence>
<organism evidence="13 14">
    <name type="scientific">Caenorhabditis japonica</name>
    <dbReference type="NCBI Taxonomy" id="281687"/>
    <lineage>
        <taxon>Eukaryota</taxon>
        <taxon>Metazoa</taxon>
        <taxon>Ecdysozoa</taxon>
        <taxon>Nematoda</taxon>
        <taxon>Chromadorea</taxon>
        <taxon>Rhabditida</taxon>
        <taxon>Rhabditina</taxon>
        <taxon>Rhabditomorpha</taxon>
        <taxon>Rhabditoidea</taxon>
        <taxon>Rhabditidae</taxon>
        <taxon>Peloderinae</taxon>
        <taxon>Caenorhabditis</taxon>
    </lineage>
</organism>
<dbReference type="Gene3D" id="1.10.260.40">
    <property type="entry name" value="lambda repressor-like DNA-binding domains"/>
    <property type="match status" value="1"/>
</dbReference>
<dbReference type="EnsemblMetazoa" id="CJA13739.1">
    <property type="protein sequence ID" value="CJA13739.1"/>
    <property type="gene ID" value="WBGene00132943"/>
</dbReference>
<evidence type="ECO:0000256" key="9">
    <source>
        <dbReference type="RuleBase" id="RU000682"/>
    </source>
</evidence>
<name>A0A8R1HZ56_CAEJA</name>
<evidence type="ECO:0000256" key="10">
    <source>
        <dbReference type="RuleBase" id="RU361129"/>
    </source>
</evidence>
<dbReference type="SUPFAM" id="SSF47413">
    <property type="entry name" value="lambda repressor-like DNA-binding domains"/>
    <property type="match status" value="1"/>
</dbReference>
<keyword evidence="5 8" id="KW-0371">Homeobox</keyword>
<evidence type="ECO:0000256" key="8">
    <source>
        <dbReference type="PROSITE-ProRule" id="PRU00108"/>
    </source>
</evidence>
<comment type="subcellular location">
    <subcellularLocation>
        <location evidence="1 8 9">Nucleus</location>
    </subcellularLocation>
</comment>
<feature type="domain" description="CUT" evidence="12">
    <location>
        <begin position="101"/>
        <end position="187"/>
    </location>
</feature>
<protein>
    <recommendedName>
        <fullName evidence="10">One cut domain family member</fullName>
    </recommendedName>
</protein>
<dbReference type="InterPro" id="IPR051649">
    <property type="entry name" value="CUT_Homeobox"/>
</dbReference>
<dbReference type="GO" id="GO:0005634">
    <property type="term" value="C:nucleus"/>
    <property type="evidence" value="ECO:0007669"/>
    <property type="project" value="UniProtKB-SubCell"/>
</dbReference>
<dbReference type="PANTHER" id="PTHR14057:SF32">
    <property type="entry name" value="HOMEOBOX PROTEIN CEH-21-RELATED"/>
    <property type="match status" value="1"/>
</dbReference>
<evidence type="ECO:0000256" key="3">
    <source>
        <dbReference type="ARBA" id="ARBA00023015"/>
    </source>
</evidence>
<keyword evidence="6 10" id="KW-0804">Transcription</keyword>
<evidence type="ECO:0000256" key="1">
    <source>
        <dbReference type="ARBA" id="ARBA00004123"/>
    </source>
</evidence>
<reference evidence="14" key="1">
    <citation type="submission" date="2010-08" db="EMBL/GenBank/DDBJ databases">
        <authorList>
            <consortium name="Caenorhabditis japonica Sequencing Consortium"/>
            <person name="Wilson R.K."/>
        </authorList>
    </citation>
    <scope>NUCLEOTIDE SEQUENCE [LARGE SCALE GENOMIC DNA]</scope>
    <source>
        <strain evidence="14">DF5081</strain>
    </source>
</reference>
<dbReference type="GO" id="GO:0000978">
    <property type="term" value="F:RNA polymerase II cis-regulatory region sequence-specific DNA binding"/>
    <property type="evidence" value="ECO:0007669"/>
    <property type="project" value="TreeGrafter"/>
</dbReference>
<dbReference type="AlphaFoldDB" id="A0A8R1HZ56"/>
<dbReference type="PANTHER" id="PTHR14057">
    <property type="entry name" value="TRANSCRIPTION FACTOR ONECUT"/>
    <property type="match status" value="1"/>
</dbReference>
<dbReference type="SMART" id="SM00389">
    <property type="entry name" value="HOX"/>
    <property type="match status" value="1"/>
</dbReference>
<dbReference type="InterPro" id="IPR001356">
    <property type="entry name" value="HD"/>
</dbReference>
<dbReference type="Proteomes" id="UP000005237">
    <property type="component" value="Unassembled WGS sequence"/>
</dbReference>
<dbReference type="InterPro" id="IPR003350">
    <property type="entry name" value="CUT_dom"/>
</dbReference>
<evidence type="ECO:0000256" key="4">
    <source>
        <dbReference type="ARBA" id="ARBA00023125"/>
    </source>
</evidence>
<keyword evidence="3 10" id="KW-0805">Transcription regulation</keyword>
<feature type="domain" description="Homeobox" evidence="11">
    <location>
        <begin position="201"/>
        <end position="261"/>
    </location>
</feature>
<dbReference type="SUPFAM" id="SSF46689">
    <property type="entry name" value="Homeodomain-like"/>
    <property type="match status" value="1"/>
</dbReference>
<dbReference type="PROSITE" id="PS50071">
    <property type="entry name" value="HOMEOBOX_2"/>
    <property type="match status" value="1"/>
</dbReference>
<dbReference type="Pfam" id="PF02376">
    <property type="entry name" value="CUT"/>
    <property type="match status" value="1"/>
</dbReference>
<dbReference type="Pfam" id="PF00046">
    <property type="entry name" value="Homeodomain"/>
    <property type="match status" value="1"/>
</dbReference>
<feature type="DNA-binding region" description="Homeobox" evidence="8">
    <location>
        <begin position="203"/>
        <end position="262"/>
    </location>
</feature>
<accession>A0A8R1HZ56</accession>
<dbReference type="Gene3D" id="1.10.10.60">
    <property type="entry name" value="Homeodomain-like"/>
    <property type="match status" value="1"/>
</dbReference>
<reference evidence="13" key="2">
    <citation type="submission" date="2022-06" db="UniProtKB">
        <authorList>
            <consortium name="EnsemblMetazoa"/>
        </authorList>
    </citation>
    <scope>IDENTIFICATION</scope>
    <source>
        <strain evidence="13">DF5081</strain>
    </source>
</reference>
<keyword evidence="4 8" id="KW-0238">DNA-binding</keyword>
<dbReference type="InterPro" id="IPR009057">
    <property type="entry name" value="Homeodomain-like_sf"/>
</dbReference>
<keyword evidence="7 8" id="KW-0539">Nucleus</keyword>
<evidence type="ECO:0000313" key="13">
    <source>
        <dbReference type="EnsemblMetazoa" id="CJA13739.1"/>
    </source>
</evidence>
<evidence type="ECO:0000256" key="6">
    <source>
        <dbReference type="ARBA" id="ARBA00023163"/>
    </source>
</evidence>
<evidence type="ECO:0000313" key="14">
    <source>
        <dbReference type="Proteomes" id="UP000005237"/>
    </source>
</evidence>
<evidence type="ECO:0000256" key="5">
    <source>
        <dbReference type="ARBA" id="ARBA00023155"/>
    </source>
</evidence>
<evidence type="ECO:0000259" key="12">
    <source>
        <dbReference type="PROSITE" id="PS51042"/>
    </source>
</evidence>
<dbReference type="PROSITE" id="PS51042">
    <property type="entry name" value="CUT"/>
    <property type="match status" value="1"/>
</dbReference>
<proteinExistence type="inferred from homology"/>
<dbReference type="InterPro" id="IPR010982">
    <property type="entry name" value="Lambda_DNA-bd_dom_sf"/>
</dbReference>
<dbReference type="SMART" id="SM01109">
    <property type="entry name" value="CUT"/>
    <property type="match status" value="1"/>
</dbReference>
<dbReference type="CDD" id="cd00086">
    <property type="entry name" value="homeodomain"/>
    <property type="match status" value="1"/>
</dbReference>
<evidence type="ECO:0000256" key="2">
    <source>
        <dbReference type="ARBA" id="ARBA00008190"/>
    </source>
</evidence>